<dbReference type="EMBL" id="JAPWTJ010000590">
    <property type="protein sequence ID" value="KAJ8977081.1"/>
    <property type="molecule type" value="Genomic_DNA"/>
</dbReference>
<gene>
    <name evidence="1" type="ORF">NQ317_008423</name>
</gene>
<accession>A0ABQ9JGP8</accession>
<sequence>MNALIRITRHVQLKGTNLNFLRYLNYQKISNSFIPLTPVSCINNSWIYQRNQPEIPLIIDGKIDLPNNIKIKLPLIDEPITKKEIEAPATANSDISKQTARLIVIRRKKNEEA</sequence>
<organism evidence="1 2">
    <name type="scientific">Molorchus minor</name>
    <dbReference type="NCBI Taxonomy" id="1323400"/>
    <lineage>
        <taxon>Eukaryota</taxon>
        <taxon>Metazoa</taxon>
        <taxon>Ecdysozoa</taxon>
        <taxon>Arthropoda</taxon>
        <taxon>Hexapoda</taxon>
        <taxon>Insecta</taxon>
        <taxon>Pterygota</taxon>
        <taxon>Neoptera</taxon>
        <taxon>Endopterygota</taxon>
        <taxon>Coleoptera</taxon>
        <taxon>Polyphaga</taxon>
        <taxon>Cucujiformia</taxon>
        <taxon>Chrysomeloidea</taxon>
        <taxon>Cerambycidae</taxon>
        <taxon>Lamiinae</taxon>
        <taxon>Monochamini</taxon>
        <taxon>Molorchus</taxon>
    </lineage>
</organism>
<comment type="caution">
    <text evidence="1">The sequence shown here is derived from an EMBL/GenBank/DDBJ whole genome shotgun (WGS) entry which is preliminary data.</text>
</comment>
<keyword evidence="2" id="KW-1185">Reference proteome</keyword>
<evidence type="ECO:0000313" key="2">
    <source>
        <dbReference type="Proteomes" id="UP001162164"/>
    </source>
</evidence>
<proteinExistence type="predicted"/>
<dbReference type="Proteomes" id="UP001162164">
    <property type="component" value="Unassembled WGS sequence"/>
</dbReference>
<protein>
    <submittedName>
        <fullName evidence="1">Uncharacterized protein</fullName>
    </submittedName>
</protein>
<name>A0ABQ9JGP8_9CUCU</name>
<reference evidence="1" key="1">
    <citation type="journal article" date="2023" name="Insect Mol. Biol.">
        <title>Genome sequencing provides insights into the evolution of gene families encoding plant cell wall-degrading enzymes in longhorned beetles.</title>
        <authorList>
            <person name="Shin N.R."/>
            <person name="Okamura Y."/>
            <person name="Kirsch R."/>
            <person name="Pauchet Y."/>
        </authorList>
    </citation>
    <scope>NUCLEOTIDE SEQUENCE</scope>
    <source>
        <strain evidence="1">MMC_N1</strain>
    </source>
</reference>
<evidence type="ECO:0000313" key="1">
    <source>
        <dbReference type="EMBL" id="KAJ8977081.1"/>
    </source>
</evidence>